<protein>
    <submittedName>
        <fullName evidence="1">Uncharacterized protein</fullName>
    </submittedName>
</protein>
<keyword evidence="2" id="KW-1185">Reference proteome</keyword>
<organism evidence="1 2">
    <name type="scientific">Methanolobus vulcani</name>
    <dbReference type="NCBI Taxonomy" id="38026"/>
    <lineage>
        <taxon>Archaea</taxon>
        <taxon>Methanobacteriati</taxon>
        <taxon>Methanobacteriota</taxon>
        <taxon>Stenosarchaea group</taxon>
        <taxon>Methanomicrobia</taxon>
        <taxon>Methanosarcinales</taxon>
        <taxon>Methanosarcinaceae</taxon>
        <taxon>Methanolobus</taxon>
    </lineage>
</organism>
<evidence type="ECO:0000313" key="2">
    <source>
        <dbReference type="Proteomes" id="UP000199259"/>
    </source>
</evidence>
<name>A0A7Z7FF47_9EURY</name>
<dbReference type="RefSeq" id="WP_091710703.1">
    <property type="nucleotide sequence ID" value="NZ_FNCA01000009.1"/>
</dbReference>
<proteinExistence type="predicted"/>
<dbReference type="OrthoDB" id="125429at2157"/>
<comment type="caution">
    <text evidence="1">The sequence shown here is derived from an EMBL/GenBank/DDBJ whole genome shotgun (WGS) entry which is preliminary data.</text>
</comment>
<dbReference type="Proteomes" id="UP000199259">
    <property type="component" value="Unassembled WGS sequence"/>
</dbReference>
<sequence length="404" mass="45426">MVKCDGMNLKRIILKNGSSKRVNNRYDRFLYMTPVAPSSNTADILSSSRKYIISILDNIPQSLKDASSEVVVEFVCDELRKIPVPLLGSILAKAVESKYGGKKANDESLYELGKMLQSMKDSDDDFQKELEKINIFLPEIMQAITTQEQRMIDRDAPDLQVLNATLDLKYPMNDDELRIILSNTGGSSVMVDEIVLEIENWEPEINVDLSMPAAPMQMIFLKTELSVERTEYPLFNLNSIQPRIFGERGDGAEIIVIQISSLNNAKYSIRLKIPWQDLSTGNKGFLNYPASEEKPLEIAFPYSPGWNQYIQIDSLLESQKIFDQMQLKLTKVRSILKNGHLSDGKNVDKTNNELFAIGLNTGIGTYPDLNSMLTVFGPIFVELAPDERKNDAGALIAEIGEMLQ</sequence>
<dbReference type="AlphaFoldDB" id="A0A7Z7FF47"/>
<reference evidence="1 2" key="1">
    <citation type="submission" date="2016-10" db="EMBL/GenBank/DDBJ databases">
        <authorList>
            <person name="Varghese N."/>
            <person name="Submissions S."/>
        </authorList>
    </citation>
    <scope>NUCLEOTIDE SEQUENCE [LARGE SCALE GENOMIC DNA]</scope>
    <source>
        <strain evidence="1 2">PL 12/M</strain>
    </source>
</reference>
<gene>
    <name evidence="1" type="ORF">SAMN04488589_2419</name>
</gene>
<dbReference type="EMBL" id="FNCA01000009">
    <property type="protein sequence ID" value="SDG20939.1"/>
    <property type="molecule type" value="Genomic_DNA"/>
</dbReference>
<evidence type="ECO:0000313" key="1">
    <source>
        <dbReference type="EMBL" id="SDG20939.1"/>
    </source>
</evidence>
<accession>A0A7Z7FF47</accession>